<reference evidence="1 2" key="1">
    <citation type="submission" date="2020-03" db="EMBL/GenBank/DDBJ databases">
        <authorList>
            <person name="Kim M.K."/>
        </authorList>
    </citation>
    <scope>NUCLEOTIDE SEQUENCE [LARGE SCALE GENOMIC DNA]</scope>
    <source>
        <strain evidence="1 2">BT328</strain>
    </source>
</reference>
<accession>A0A6G9AGB1</accession>
<evidence type="ECO:0000313" key="2">
    <source>
        <dbReference type="Proteomes" id="UP000501802"/>
    </source>
</evidence>
<name>A0A6G9AGB1_9BACT</name>
<keyword evidence="2" id="KW-1185">Reference proteome</keyword>
<dbReference type="SUPFAM" id="SSF102712">
    <property type="entry name" value="JAB1/MPN domain"/>
    <property type="match status" value="1"/>
</dbReference>
<gene>
    <name evidence="1" type="ORF">G8759_02130</name>
</gene>
<evidence type="ECO:0008006" key="3">
    <source>
        <dbReference type="Google" id="ProtNLM"/>
    </source>
</evidence>
<protein>
    <recommendedName>
        <fullName evidence="3">JAB domain-containing protein</fullName>
    </recommendedName>
</protein>
<dbReference type="RefSeq" id="WP_167204772.1">
    <property type="nucleotide sequence ID" value="NZ_CP050063.1"/>
</dbReference>
<dbReference type="KEGG" id="spib:G8759_02130"/>
<proteinExistence type="predicted"/>
<sequence>MKIAELDATCNDGIPNGAPIRENPWDDESSWVAVNPSGGGGGQVIRDPFIPTNETTPIDYGMPIDLTPMDAFAWEMANRIGPDVYLTSAEIEFLSENWDFTYDFRDYVSLNNIKPDLGKNLDGWFYDENDFQNYKIPLKVVGRDSYNEETDYRLYERECEAYTFLFDKANSSGQEYGAYITTKGIIVLPANKAQLTPDGTRAIEFLIWKMSKTSSREIVPTNQGTYVVRGYIHTHPSPPGIASPSNADRQFAQRHPGVSHYVMNQFVINQFFSDGSTQPYAGVFEKRCP</sequence>
<dbReference type="Proteomes" id="UP000501802">
    <property type="component" value="Chromosome"/>
</dbReference>
<dbReference type="AlphaFoldDB" id="A0A6G9AGB1"/>
<organism evidence="1 2">
    <name type="scientific">Spirosoma aureum</name>
    <dbReference type="NCBI Taxonomy" id="2692134"/>
    <lineage>
        <taxon>Bacteria</taxon>
        <taxon>Pseudomonadati</taxon>
        <taxon>Bacteroidota</taxon>
        <taxon>Cytophagia</taxon>
        <taxon>Cytophagales</taxon>
        <taxon>Cytophagaceae</taxon>
        <taxon>Spirosoma</taxon>
    </lineage>
</organism>
<dbReference type="EMBL" id="CP050063">
    <property type="protein sequence ID" value="QIP11512.1"/>
    <property type="molecule type" value="Genomic_DNA"/>
</dbReference>
<evidence type="ECO:0000313" key="1">
    <source>
        <dbReference type="EMBL" id="QIP11512.1"/>
    </source>
</evidence>